<dbReference type="OrthoDB" id="649979at2"/>
<dbReference type="InterPro" id="IPR029063">
    <property type="entry name" value="SAM-dependent_MTases_sf"/>
</dbReference>
<feature type="domain" description="Methyltransferase type 12" evidence="2">
    <location>
        <begin position="56"/>
        <end position="153"/>
    </location>
</feature>
<dbReference type="Gene3D" id="3.40.50.150">
    <property type="entry name" value="Vaccinia Virus protein VP39"/>
    <property type="match status" value="1"/>
</dbReference>
<dbReference type="RefSeq" id="WP_095596671.1">
    <property type="nucleotide sequence ID" value="NZ_BMKN01000001.1"/>
</dbReference>
<dbReference type="InterPro" id="IPR013217">
    <property type="entry name" value="Methyltransf_12"/>
</dbReference>
<reference evidence="3" key="1">
    <citation type="journal article" date="2014" name="Int. J. Syst. Evol. Microbiol.">
        <title>Complete genome sequence of Corynebacterium casei LMG S-19264T (=DSM 44701T), isolated from a smear-ripened cheese.</title>
        <authorList>
            <consortium name="US DOE Joint Genome Institute (JGI-PGF)"/>
            <person name="Walter F."/>
            <person name="Albersmeier A."/>
            <person name="Kalinowski J."/>
            <person name="Ruckert C."/>
        </authorList>
    </citation>
    <scope>NUCLEOTIDE SEQUENCE</scope>
    <source>
        <strain evidence="3">CGMCC 1.16012</strain>
    </source>
</reference>
<proteinExistence type="predicted"/>
<feature type="compositionally biased region" description="Basic and acidic residues" evidence="1">
    <location>
        <begin position="14"/>
        <end position="24"/>
    </location>
</feature>
<evidence type="ECO:0000256" key="1">
    <source>
        <dbReference type="SAM" id="MobiDB-lite"/>
    </source>
</evidence>
<dbReference type="AlphaFoldDB" id="A0A917EH83"/>
<dbReference type="Proteomes" id="UP000606730">
    <property type="component" value="Unassembled WGS sequence"/>
</dbReference>
<name>A0A917EH83_9RHOB</name>
<reference evidence="3" key="2">
    <citation type="submission" date="2020-09" db="EMBL/GenBank/DDBJ databases">
        <authorList>
            <person name="Sun Q."/>
            <person name="Zhou Y."/>
        </authorList>
    </citation>
    <scope>NUCLEOTIDE SEQUENCE</scope>
    <source>
        <strain evidence="3">CGMCC 1.16012</strain>
    </source>
</reference>
<dbReference type="CDD" id="cd02440">
    <property type="entry name" value="AdoMet_MTases"/>
    <property type="match status" value="1"/>
</dbReference>
<comment type="caution">
    <text evidence="3">The sequence shown here is derived from an EMBL/GenBank/DDBJ whole genome shotgun (WGS) entry which is preliminary data.</text>
</comment>
<accession>A0A917EH83</accession>
<evidence type="ECO:0000259" key="2">
    <source>
        <dbReference type="Pfam" id="PF08242"/>
    </source>
</evidence>
<dbReference type="SUPFAM" id="SSF53335">
    <property type="entry name" value="S-adenosyl-L-methionine-dependent methyltransferases"/>
    <property type="match status" value="1"/>
</dbReference>
<sequence length="398" mass="43391">MVSVKEQYEAFPYPERDPKDERKRLITGSPSNPVEMDHFLWAGRRDWSKPLRVLVAGGGTGDGLIQLAHYMSAAKRPYQITYVDLSSASRAIAEARAKERGLSSITFHTGSLLGAAEYGQFDYIDCCGVLHHLPDPDAGFTALRSALAPGGGLGFMVYAPFGRSGVYPLQEAFGALFADLAPKERLREAKKVFAKLPDGHPFKRNPHLGDHQRSDAGFYDLLLHGQDQAYDVRELVETLERTGWALSSFATPALYDPSDLAPIPDEMSEVDRMSVAERLRGSIRLHVAYAVAEGETEARIAKGRSPDLIPHLMGVNAAKLARAVAAGKSIPVTLAGERKLLTLPKEGASLIAGINGRRTLSQIAQSAGLDQLGFGMTWQKLAKPLTQHGVLLYSNFLR</sequence>
<dbReference type="EMBL" id="BMKN01000001">
    <property type="protein sequence ID" value="GGE39526.1"/>
    <property type="molecule type" value="Genomic_DNA"/>
</dbReference>
<evidence type="ECO:0000313" key="4">
    <source>
        <dbReference type="Proteomes" id="UP000606730"/>
    </source>
</evidence>
<evidence type="ECO:0000313" key="3">
    <source>
        <dbReference type="EMBL" id="GGE39526.1"/>
    </source>
</evidence>
<organism evidence="3 4">
    <name type="scientific">Actibacterium pelagium</name>
    <dbReference type="NCBI Taxonomy" id="2029103"/>
    <lineage>
        <taxon>Bacteria</taxon>
        <taxon>Pseudomonadati</taxon>
        <taxon>Pseudomonadota</taxon>
        <taxon>Alphaproteobacteria</taxon>
        <taxon>Rhodobacterales</taxon>
        <taxon>Roseobacteraceae</taxon>
        <taxon>Actibacterium</taxon>
    </lineage>
</organism>
<keyword evidence="4" id="KW-1185">Reference proteome</keyword>
<feature type="region of interest" description="Disordered" evidence="1">
    <location>
        <begin position="1"/>
        <end position="29"/>
    </location>
</feature>
<protein>
    <recommendedName>
        <fullName evidence="2">Methyltransferase type 12 domain-containing protein</fullName>
    </recommendedName>
</protein>
<dbReference type="Pfam" id="PF08242">
    <property type="entry name" value="Methyltransf_12"/>
    <property type="match status" value="1"/>
</dbReference>
<gene>
    <name evidence="3" type="ORF">GCM10011517_04030</name>
</gene>